<dbReference type="Gramene" id="TraesCS5B02G047400.1">
    <property type="protein sequence ID" value="TraesCS5B02G047400.1"/>
    <property type="gene ID" value="TraesCS5B02G047400"/>
</dbReference>
<dbReference type="GO" id="GO:0016020">
    <property type="term" value="C:membrane"/>
    <property type="evidence" value="ECO:0007669"/>
    <property type="project" value="UniProtKB-SubCell"/>
</dbReference>
<keyword evidence="2 3" id="KW-0732">Signal</keyword>
<dbReference type="EnsemblPlants" id="TraesCS5B02G047400.1">
    <property type="protein sequence ID" value="TraesCS5B02G047400.1"/>
    <property type="gene ID" value="TraesCS5B02G047400"/>
</dbReference>
<dbReference type="Pfam" id="PF13947">
    <property type="entry name" value="GUB_WAK_bind"/>
    <property type="match status" value="1"/>
</dbReference>
<name>A0A3B6LEJ0_WHEAT</name>
<evidence type="ECO:0000256" key="3">
    <source>
        <dbReference type="SAM" id="SignalP"/>
    </source>
</evidence>
<dbReference type="OMA" id="CISNGSA"/>
<feature type="domain" description="Wall-associated receptor kinase galacturonan-binding" evidence="4">
    <location>
        <begin position="24"/>
        <end position="59"/>
    </location>
</feature>
<keyword evidence="6" id="KW-1185">Reference proteome</keyword>
<reference evidence="5" key="1">
    <citation type="submission" date="2018-08" db="EMBL/GenBank/DDBJ databases">
        <authorList>
            <person name="Rossello M."/>
        </authorList>
    </citation>
    <scope>NUCLEOTIDE SEQUENCE [LARGE SCALE GENOMIC DNA]</scope>
    <source>
        <strain evidence="5">cv. Chinese Spring</strain>
    </source>
</reference>
<dbReference type="Proteomes" id="UP000019116">
    <property type="component" value="Chromosome 5B"/>
</dbReference>
<comment type="subcellular location">
    <subcellularLocation>
        <location evidence="1">Membrane</location>
        <topology evidence="1">Single-pass membrane protein</topology>
    </subcellularLocation>
</comment>
<accession>A0A3B6LEJ0</accession>
<dbReference type="GO" id="GO:0030247">
    <property type="term" value="F:polysaccharide binding"/>
    <property type="evidence" value="ECO:0007669"/>
    <property type="project" value="InterPro"/>
</dbReference>
<dbReference type="OrthoDB" id="4062651at2759"/>
<dbReference type="Gramene" id="TraesCS5B03G0122100.1">
    <property type="protein sequence ID" value="TraesCS5B03G0122100.1.CDS"/>
    <property type="gene ID" value="TraesCS5B03G0122100"/>
</dbReference>
<dbReference type="Gramene" id="TraesRN5B0100124500.1">
    <property type="protein sequence ID" value="TraesRN5B0100124500.1"/>
    <property type="gene ID" value="TraesRN5B0100124500"/>
</dbReference>
<protein>
    <recommendedName>
        <fullName evidence="4">Wall-associated receptor kinase galacturonan-binding domain-containing protein</fullName>
    </recommendedName>
</protein>
<evidence type="ECO:0000259" key="4">
    <source>
        <dbReference type="Pfam" id="PF13947"/>
    </source>
</evidence>
<organism evidence="5">
    <name type="scientific">Triticum aestivum</name>
    <name type="common">Wheat</name>
    <dbReference type="NCBI Taxonomy" id="4565"/>
    <lineage>
        <taxon>Eukaryota</taxon>
        <taxon>Viridiplantae</taxon>
        <taxon>Streptophyta</taxon>
        <taxon>Embryophyta</taxon>
        <taxon>Tracheophyta</taxon>
        <taxon>Spermatophyta</taxon>
        <taxon>Magnoliopsida</taxon>
        <taxon>Liliopsida</taxon>
        <taxon>Poales</taxon>
        <taxon>Poaceae</taxon>
        <taxon>BOP clade</taxon>
        <taxon>Pooideae</taxon>
        <taxon>Triticodae</taxon>
        <taxon>Triticeae</taxon>
        <taxon>Triticinae</taxon>
        <taxon>Triticum</taxon>
    </lineage>
</organism>
<dbReference type="AlphaFoldDB" id="A0A3B6LEJ0"/>
<evidence type="ECO:0000313" key="6">
    <source>
        <dbReference type="Proteomes" id="UP000019116"/>
    </source>
</evidence>
<reference evidence="5" key="2">
    <citation type="submission" date="2018-10" db="UniProtKB">
        <authorList>
            <consortium name="EnsemblPlants"/>
        </authorList>
    </citation>
    <scope>IDENTIFICATION</scope>
</reference>
<dbReference type="PANTHER" id="PTHR33491">
    <property type="entry name" value="OSJNBA0016N04.9 PROTEIN"/>
    <property type="match status" value="1"/>
</dbReference>
<proteinExistence type="predicted"/>
<evidence type="ECO:0000256" key="2">
    <source>
        <dbReference type="ARBA" id="ARBA00022729"/>
    </source>
</evidence>
<evidence type="ECO:0000313" key="5">
    <source>
        <dbReference type="EnsemblPlants" id="TraesCS5B02G047400.1"/>
    </source>
</evidence>
<dbReference type="Gramene" id="TraesROB_scaffold_003496_01G000100.1">
    <property type="protein sequence ID" value="TraesROB_scaffold_003496_01G000100.1"/>
    <property type="gene ID" value="TraesROB_scaffold_003496_01G000100"/>
</dbReference>
<evidence type="ECO:0000256" key="1">
    <source>
        <dbReference type="ARBA" id="ARBA00004167"/>
    </source>
</evidence>
<feature type="chain" id="PRO_5043176975" description="Wall-associated receptor kinase galacturonan-binding domain-containing protein" evidence="3">
    <location>
        <begin position="17"/>
        <end position="332"/>
    </location>
</feature>
<feature type="signal peptide" evidence="3">
    <location>
        <begin position="1"/>
        <end position="16"/>
    </location>
</feature>
<dbReference type="InterPro" id="IPR025287">
    <property type="entry name" value="WAK_GUB"/>
</dbReference>
<dbReference type="Gramene" id="TraesKAR5B01G0037540.1">
    <property type="protein sequence ID" value="cds.TraesKAR5B01G0037540.1"/>
    <property type="gene ID" value="TraesKAR5B01G0037540"/>
</dbReference>
<sequence>MLVLLQLAAWAATASSSLVAKPGCQARCGGVDVPYPFGIGAGCFRPGFEIACNNMTPFLPDATVGGDTHLAEPVRVLHLTVAPSAQVQVLVPVAHRCFDAAGNETAGSFDGRLNINELGVYRFNETANELFVLGCNTLVYASRGKSRSQVWNESTVAYFSGCVAYCNRVQKPRDGKCNSVGCCRSEISPFLKSPSRMRFEKWARARIDLRHSCSYAFIVQKDHYIFKAADLERTPEPNPAKRWSMPLWLDWAIRNNDSSSSFCPVPDKTPGYACMSNRSKCAKSINGEGYYCICNQGYEGNPYLENGCTASTCATSRPPELTLMGDKLQTPF</sequence>